<evidence type="ECO:0000313" key="5">
    <source>
        <dbReference type="EMBL" id="EYU43394.1"/>
    </source>
</evidence>
<dbReference type="PANTHER" id="PTHR31747:SF17">
    <property type="entry name" value="PROTEIN LOL2"/>
    <property type="match status" value="1"/>
</dbReference>
<feature type="region of interest" description="Disordered" evidence="3">
    <location>
        <begin position="331"/>
        <end position="353"/>
    </location>
</feature>
<feature type="compositionally biased region" description="Acidic residues" evidence="3">
    <location>
        <begin position="12"/>
        <end position="24"/>
    </location>
</feature>
<organism evidence="5 6">
    <name type="scientific">Erythranthe guttata</name>
    <name type="common">Yellow monkey flower</name>
    <name type="synonym">Mimulus guttatus</name>
    <dbReference type="NCBI Taxonomy" id="4155"/>
    <lineage>
        <taxon>Eukaryota</taxon>
        <taxon>Viridiplantae</taxon>
        <taxon>Streptophyta</taxon>
        <taxon>Embryophyta</taxon>
        <taxon>Tracheophyta</taxon>
        <taxon>Spermatophyta</taxon>
        <taxon>Magnoliopsida</taxon>
        <taxon>eudicotyledons</taxon>
        <taxon>Gunneridae</taxon>
        <taxon>Pentapetalae</taxon>
        <taxon>asterids</taxon>
        <taxon>lamiids</taxon>
        <taxon>Lamiales</taxon>
        <taxon>Phrymaceae</taxon>
        <taxon>Erythranthe</taxon>
    </lineage>
</organism>
<feature type="compositionally biased region" description="Basic residues" evidence="3">
    <location>
        <begin position="342"/>
        <end position="353"/>
    </location>
</feature>
<evidence type="ECO:0000256" key="1">
    <source>
        <dbReference type="ARBA" id="ARBA00004123"/>
    </source>
</evidence>
<feature type="compositionally biased region" description="Pro residues" evidence="3">
    <location>
        <begin position="34"/>
        <end position="44"/>
    </location>
</feature>
<feature type="compositionally biased region" description="Acidic residues" evidence="3">
    <location>
        <begin position="88"/>
        <end position="98"/>
    </location>
</feature>
<comment type="subcellular location">
    <subcellularLocation>
        <location evidence="1">Nucleus</location>
    </subcellularLocation>
</comment>
<feature type="compositionally biased region" description="Basic and acidic residues" evidence="3">
    <location>
        <begin position="167"/>
        <end position="178"/>
    </location>
</feature>
<dbReference type="Pfam" id="PF06943">
    <property type="entry name" value="zf-LSD1"/>
    <property type="match status" value="1"/>
</dbReference>
<feature type="compositionally biased region" description="Polar residues" evidence="3">
    <location>
        <begin position="154"/>
        <end position="166"/>
    </location>
</feature>
<evidence type="ECO:0000259" key="4">
    <source>
        <dbReference type="Pfam" id="PF06943"/>
    </source>
</evidence>
<dbReference type="PANTHER" id="PTHR31747">
    <property type="entry name" value="PROTEIN LSD1"/>
    <property type="match status" value="1"/>
</dbReference>
<dbReference type="OrthoDB" id="509329at2759"/>
<keyword evidence="6" id="KW-1185">Reference proteome</keyword>
<feature type="compositionally biased region" description="Basic and acidic residues" evidence="3">
    <location>
        <begin position="215"/>
        <end position="228"/>
    </location>
</feature>
<feature type="compositionally biased region" description="Polar residues" evidence="3">
    <location>
        <begin position="1"/>
        <end position="10"/>
    </location>
</feature>
<proteinExistence type="predicted"/>
<feature type="compositionally biased region" description="Acidic residues" evidence="3">
    <location>
        <begin position="50"/>
        <end position="59"/>
    </location>
</feature>
<dbReference type="InterPro" id="IPR005735">
    <property type="entry name" value="Znf_LSD1"/>
</dbReference>
<dbReference type="GO" id="GO:0005634">
    <property type="term" value="C:nucleus"/>
    <property type="evidence" value="ECO:0007669"/>
    <property type="project" value="UniProtKB-SubCell"/>
</dbReference>
<dbReference type="STRING" id="4155.A0A022RTK9"/>
<dbReference type="eggNOG" id="ENOG502S2GF">
    <property type="taxonomic scope" value="Eukaryota"/>
</dbReference>
<dbReference type="OMA" id="KNEDNGP"/>
<keyword evidence="2" id="KW-0539">Nucleus</keyword>
<sequence length="353" mass="38683">MPEENNQQIVATEEEEEDDDDDDGPPPGFQCIITPPPPPPPPQPETTEAAADDEEDDDGPPPGFHSIAPKPPSPLPSSDMERDIKQEDIEDDDDDDDGPPPGWEFSTLVNALPPPKTTDISDIKIENDEELDEGPPPGWGTVLLNQMPPPSTPPLRQSSINSSNIETDSKPKFTKNDDEVSPLMSQCTPMQGHSSPATTPPLNQLPSAELPCDTGNKEDDKKIRDKRPTSALQQLPPTPYPLTPALKQSISGKAQLVCGTCRNLCLYQRGAKWVQCPGCQEVNFVLEAHEVGQVKCGGCEVLLMYPHGAPAVQCSSCRFVTEIGAQNRRPPLSVQQDQVRAQARRRRRFNRVR</sequence>
<evidence type="ECO:0000313" key="6">
    <source>
        <dbReference type="Proteomes" id="UP000030748"/>
    </source>
</evidence>
<evidence type="ECO:0000256" key="3">
    <source>
        <dbReference type="SAM" id="MobiDB-lite"/>
    </source>
</evidence>
<name>A0A022RTK9_ERYGU</name>
<feature type="region of interest" description="Disordered" evidence="3">
    <location>
        <begin position="1"/>
        <end position="240"/>
    </location>
</feature>
<reference evidence="5 6" key="1">
    <citation type="journal article" date="2013" name="Proc. Natl. Acad. Sci. U.S.A.">
        <title>Fine-scale variation in meiotic recombination in Mimulus inferred from population shotgun sequencing.</title>
        <authorList>
            <person name="Hellsten U."/>
            <person name="Wright K.M."/>
            <person name="Jenkins J."/>
            <person name="Shu S."/>
            <person name="Yuan Y."/>
            <person name="Wessler S.R."/>
            <person name="Schmutz J."/>
            <person name="Willis J.H."/>
            <person name="Rokhsar D.S."/>
        </authorList>
    </citation>
    <scope>NUCLEOTIDE SEQUENCE [LARGE SCALE GENOMIC DNA]</scope>
    <source>
        <strain evidence="6">cv. DUN x IM62</strain>
    </source>
</reference>
<dbReference type="InterPro" id="IPR040319">
    <property type="entry name" value="LSD1-like"/>
</dbReference>
<accession>A0A022RTK9</accession>
<gene>
    <name evidence="5" type="ORF">MIMGU_mgv1a009107mg</name>
</gene>
<dbReference type="PhylomeDB" id="A0A022RTK9"/>
<dbReference type="KEGG" id="egt:105951474"/>
<feature type="domain" description="Zinc finger LSD1-type" evidence="4">
    <location>
        <begin position="296"/>
        <end position="320"/>
    </location>
</feature>
<protein>
    <recommendedName>
        <fullName evidence="4">Zinc finger LSD1-type domain-containing protein</fullName>
    </recommendedName>
</protein>
<dbReference type="EMBL" id="KI630264">
    <property type="protein sequence ID" value="EYU43394.1"/>
    <property type="molecule type" value="Genomic_DNA"/>
</dbReference>
<dbReference type="AlphaFoldDB" id="A0A022RTK9"/>
<feature type="compositionally biased region" description="Polar residues" evidence="3">
    <location>
        <begin position="183"/>
        <end position="206"/>
    </location>
</feature>
<evidence type="ECO:0000256" key="2">
    <source>
        <dbReference type="ARBA" id="ARBA00023242"/>
    </source>
</evidence>
<dbReference type="Proteomes" id="UP000030748">
    <property type="component" value="Unassembled WGS sequence"/>
</dbReference>
<dbReference type="NCBIfam" id="TIGR01053">
    <property type="entry name" value="LSD1"/>
    <property type="match status" value="2"/>
</dbReference>